<dbReference type="SUPFAM" id="SSF140931">
    <property type="entry name" value="Fic-like"/>
    <property type="match status" value="1"/>
</dbReference>
<evidence type="ECO:0000256" key="1">
    <source>
        <dbReference type="PIRSR" id="PIRSR640198-1"/>
    </source>
</evidence>
<keyword evidence="2" id="KW-0067">ATP-binding</keyword>
<keyword evidence="2" id="KW-0547">Nucleotide-binding</keyword>
<dbReference type="PROSITE" id="PS51459">
    <property type="entry name" value="FIDO"/>
    <property type="match status" value="1"/>
</dbReference>
<dbReference type="GO" id="GO:0005524">
    <property type="term" value="F:ATP binding"/>
    <property type="evidence" value="ECO:0007669"/>
    <property type="project" value="UniProtKB-KW"/>
</dbReference>
<organism evidence="4 5">
    <name type="scientific">Candidatus Thiomargarita nelsonii</name>
    <dbReference type="NCBI Taxonomy" id="1003181"/>
    <lineage>
        <taxon>Bacteria</taxon>
        <taxon>Pseudomonadati</taxon>
        <taxon>Pseudomonadota</taxon>
        <taxon>Gammaproteobacteria</taxon>
        <taxon>Thiotrichales</taxon>
        <taxon>Thiotrichaceae</taxon>
        <taxon>Thiomargarita</taxon>
    </lineage>
</organism>
<dbReference type="Gene3D" id="1.10.3290.10">
    <property type="entry name" value="Fido-like domain"/>
    <property type="match status" value="1"/>
</dbReference>
<dbReference type="Pfam" id="PF02661">
    <property type="entry name" value="Fic"/>
    <property type="match status" value="1"/>
</dbReference>
<dbReference type="PANTHER" id="PTHR13504">
    <property type="entry name" value="FIDO DOMAIN-CONTAINING PROTEIN DDB_G0283145"/>
    <property type="match status" value="1"/>
</dbReference>
<dbReference type="AlphaFoldDB" id="A0A176RZ05"/>
<reference evidence="4 5" key="1">
    <citation type="submission" date="2016-05" db="EMBL/GenBank/DDBJ databases">
        <title>Single-cell genome of chain-forming Candidatus Thiomargarita nelsonii and comparison to other large sulfur-oxidizing bacteria.</title>
        <authorList>
            <person name="Winkel M."/>
            <person name="Salman V."/>
            <person name="Woyke T."/>
            <person name="Schulz-Vogt H."/>
            <person name="Richter M."/>
            <person name="Flood B."/>
            <person name="Bailey J."/>
            <person name="Amann R."/>
            <person name="Mussmann M."/>
        </authorList>
    </citation>
    <scope>NUCLEOTIDE SEQUENCE [LARGE SCALE GENOMIC DNA]</scope>
    <source>
        <strain evidence="4 5">THI036</strain>
    </source>
</reference>
<comment type="caution">
    <text evidence="4">The sequence shown here is derived from an EMBL/GenBank/DDBJ whole genome shotgun (WGS) entry which is preliminary data.</text>
</comment>
<evidence type="ECO:0000313" key="4">
    <source>
        <dbReference type="EMBL" id="OAD20916.1"/>
    </source>
</evidence>
<dbReference type="InterPro" id="IPR036597">
    <property type="entry name" value="Fido-like_dom_sf"/>
</dbReference>
<name>A0A176RZ05_9GAMM</name>
<feature type="domain" description="Fido" evidence="3">
    <location>
        <begin position="90"/>
        <end position="222"/>
    </location>
</feature>
<dbReference type="PATRIC" id="fig|1003181.4.peg.4473"/>
<keyword evidence="5" id="KW-1185">Reference proteome</keyword>
<feature type="binding site" evidence="2">
    <location>
        <begin position="168"/>
        <end position="175"/>
    </location>
    <ligand>
        <name>ATP</name>
        <dbReference type="ChEBI" id="CHEBI:30616"/>
    </ligand>
</feature>
<evidence type="ECO:0000256" key="2">
    <source>
        <dbReference type="PIRSR" id="PIRSR640198-2"/>
    </source>
</evidence>
<accession>A0A176RZ05</accession>
<dbReference type="PANTHER" id="PTHR13504:SF38">
    <property type="entry name" value="FIDO DOMAIN-CONTAINING PROTEIN"/>
    <property type="match status" value="1"/>
</dbReference>
<dbReference type="Proteomes" id="UP000076962">
    <property type="component" value="Unassembled WGS sequence"/>
</dbReference>
<dbReference type="InterPro" id="IPR040198">
    <property type="entry name" value="Fido_containing"/>
</dbReference>
<dbReference type="InterPro" id="IPR003812">
    <property type="entry name" value="Fido"/>
</dbReference>
<feature type="active site" evidence="1">
    <location>
        <position position="164"/>
    </location>
</feature>
<evidence type="ECO:0000313" key="5">
    <source>
        <dbReference type="Proteomes" id="UP000076962"/>
    </source>
</evidence>
<evidence type="ECO:0000259" key="3">
    <source>
        <dbReference type="PROSITE" id="PS51459"/>
    </source>
</evidence>
<sequence length="261" mass="30042">MSLHALLRSSVWPERQLLETASILRNIAFFDAYFSNYIEGTEFDPEEAADIVFHNRPLEHRHEDSHDIIATYNLVSDPVEIRSCPESPETFDVLLKKRHSILMAARKDKRPGEFKEIVNRAGNTVFVLPQLVRGTLLKGFELYQLLDNPFARAAFIMFVISEVHPFLDGNGRVARIMMNAELVSAGQCRIFIPTVFREDYLLTLRRLTREGDGEPYVKMLNKAQEFVSKINFSDHDKAIKMLYACNAFTKHDEGVYLKMPD</sequence>
<proteinExistence type="predicted"/>
<gene>
    <name evidence="4" type="ORF">THIOM_003346</name>
</gene>
<protein>
    <submittedName>
        <fullName evidence="4">Filamentation induced by cAMP protein Fic</fullName>
    </submittedName>
</protein>
<dbReference type="EMBL" id="LUTY01002007">
    <property type="protein sequence ID" value="OAD20916.1"/>
    <property type="molecule type" value="Genomic_DNA"/>
</dbReference>